<accession>A0ABT3DQ89</accession>
<dbReference type="EMBL" id="JANFWR010000001">
    <property type="protein sequence ID" value="MCW0397658.1"/>
    <property type="molecule type" value="Genomic_DNA"/>
</dbReference>
<gene>
    <name evidence="2" type="ORF">NB700_000214</name>
</gene>
<protein>
    <recommendedName>
        <fullName evidence="4">Secreted protein</fullName>
    </recommendedName>
</protein>
<feature type="chain" id="PRO_5046824751" description="Secreted protein" evidence="1">
    <location>
        <begin position="20"/>
        <end position="185"/>
    </location>
</feature>
<reference evidence="2 3" key="1">
    <citation type="submission" date="2022-06" db="EMBL/GenBank/DDBJ databases">
        <title>Dynamics of rice microbiomes reveals core vertical transmitted seed endophytes.</title>
        <authorList>
            <person name="Liao K."/>
            <person name="Zhang X."/>
        </authorList>
    </citation>
    <scope>NUCLEOTIDE SEQUENCE [LARGE SCALE GENOMIC DNA]</scope>
    <source>
        <strain evidence="2 3">YT10-10-1</strain>
    </source>
</reference>
<dbReference type="RefSeq" id="WP_267083583.1">
    <property type="nucleotide sequence ID" value="NZ_CP099530.1"/>
</dbReference>
<name>A0ABT3DQ89_9XANT</name>
<evidence type="ECO:0000256" key="1">
    <source>
        <dbReference type="SAM" id="SignalP"/>
    </source>
</evidence>
<keyword evidence="1" id="KW-0732">Signal</keyword>
<comment type="caution">
    <text evidence="2">The sequence shown here is derived from an EMBL/GenBank/DDBJ whole genome shotgun (WGS) entry which is preliminary data.</text>
</comment>
<evidence type="ECO:0000313" key="3">
    <source>
        <dbReference type="Proteomes" id="UP001320843"/>
    </source>
</evidence>
<dbReference type="Proteomes" id="UP001320843">
    <property type="component" value="Unassembled WGS sequence"/>
</dbReference>
<organism evidence="2 3">
    <name type="scientific">Xanthomonas sacchari</name>
    <dbReference type="NCBI Taxonomy" id="56458"/>
    <lineage>
        <taxon>Bacteria</taxon>
        <taxon>Pseudomonadati</taxon>
        <taxon>Pseudomonadota</taxon>
        <taxon>Gammaproteobacteria</taxon>
        <taxon>Lysobacterales</taxon>
        <taxon>Lysobacteraceae</taxon>
        <taxon>Xanthomonas</taxon>
    </lineage>
</organism>
<keyword evidence="3" id="KW-1185">Reference proteome</keyword>
<evidence type="ECO:0008006" key="4">
    <source>
        <dbReference type="Google" id="ProtNLM"/>
    </source>
</evidence>
<proteinExistence type="predicted"/>
<sequence>MLALAGLAGLAALCGGCTADDATRPVQALDDPRLRDGSVPSAQLTMLQLYMAPDQLAVLQPGYRAPLAIAGAQRIGEDLLLLRLRAQRSSDDVRADAPQWGYAVDCRDGTSRLLAAGIGVDAGWPSGAPLASIPEPPAADRRSAFALACAHRVDCVFKVPGNRCEQAQRTWLERRQAAAHPPVAP</sequence>
<feature type="signal peptide" evidence="1">
    <location>
        <begin position="1"/>
        <end position="19"/>
    </location>
</feature>
<evidence type="ECO:0000313" key="2">
    <source>
        <dbReference type="EMBL" id="MCW0397658.1"/>
    </source>
</evidence>